<proteinExistence type="predicted"/>
<dbReference type="RefSeq" id="WP_024394595.1">
    <property type="nucleotide sequence ID" value="NZ_BCCO01000016.1"/>
</dbReference>
<name>A0A0Z8T3N1_STRSU</name>
<gene>
    <name evidence="1" type="ORF">ERS132536_00270</name>
</gene>
<evidence type="ECO:0000313" key="2">
    <source>
        <dbReference type="Proteomes" id="UP000075182"/>
    </source>
</evidence>
<evidence type="ECO:0000313" key="1">
    <source>
        <dbReference type="EMBL" id="CYX43688.1"/>
    </source>
</evidence>
<dbReference type="EMBL" id="FIMD01000001">
    <property type="protein sequence ID" value="CYX43688.1"/>
    <property type="molecule type" value="Genomic_DNA"/>
</dbReference>
<accession>A0A0Z8T3N1</accession>
<organism evidence="1 2">
    <name type="scientific">Streptococcus suis</name>
    <dbReference type="NCBI Taxonomy" id="1307"/>
    <lineage>
        <taxon>Bacteria</taxon>
        <taxon>Bacillati</taxon>
        <taxon>Bacillota</taxon>
        <taxon>Bacilli</taxon>
        <taxon>Lactobacillales</taxon>
        <taxon>Streptococcaceae</taxon>
        <taxon>Streptococcus</taxon>
    </lineage>
</organism>
<dbReference type="Proteomes" id="UP000075182">
    <property type="component" value="Unassembled WGS sequence"/>
</dbReference>
<evidence type="ECO:0008006" key="3">
    <source>
        <dbReference type="Google" id="ProtNLM"/>
    </source>
</evidence>
<dbReference type="InterPro" id="IPR025051">
    <property type="entry name" value="DUF3990"/>
</dbReference>
<protein>
    <recommendedName>
        <fullName evidence="3">DUF3990 domain-containing protein</fullName>
    </recommendedName>
</protein>
<dbReference type="AlphaFoldDB" id="A0A0Z8T3N1"/>
<reference evidence="1 2" key="1">
    <citation type="submission" date="2016-02" db="EMBL/GenBank/DDBJ databases">
        <authorList>
            <consortium name="Pathogen Informatics"/>
        </authorList>
    </citation>
    <scope>NUCLEOTIDE SEQUENCE [LARGE SCALE GENOMIC DNA]</scope>
    <source>
        <strain evidence="1 2">SS999</strain>
    </source>
</reference>
<dbReference type="Pfam" id="PF13151">
    <property type="entry name" value="DUF3990"/>
    <property type="match status" value="1"/>
</dbReference>
<sequence>MDLTSKQIKNLSHSKWYHATLKRHLPSLLKGIKVDFNLGHELDFGAGFYITSDFQQAQKYINRLVEFLNANNASSKFLGNVDEEGIILEFELTDFPSIFTTSKYKCHYFNSHKASNDVIDFAEFVFQNRLRSTELIHQFDFIYGVQTDDNPTGLLQKYKAGMVSKADVLEEFRKPFSFKQLSIHNQDFCDIMKVNKIYLSEDGKELDQWQKL</sequence>